<gene>
    <name evidence="3" type="ORF">CDAUBV1_LOCUS2774</name>
</gene>
<reference evidence="3" key="1">
    <citation type="submission" date="2024-06" db="EMBL/GenBank/DDBJ databases">
        <authorList>
            <person name="Liu X."/>
            <person name="Lenzi L."/>
            <person name="Haldenby T S."/>
            <person name="Uol C."/>
        </authorList>
    </citation>
    <scope>NUCLEOTIDE SEQUENCE</scope>
</reference>
<dbReference type="SUPFAM" id="SSF52402">
    <property type="entry name" value="Adenine nucleotide alpha hydrolases-like"/>
    <property type="match status" value="1"/>
</dbReference>
<proteinExistence type="predicted"/>
<dbReference type="InterPro" id="IPR006015">
    <property type="entry name" value="Universal_stress_UspA"/>
</dbReference>
<name>A0AAV2T4Y1_CALDB</name>
<dbReference type="CDD" id="cd23659">
    <property type="entry name" value="USP_At3g01520-like"/>
    <property type="match status" value="1"/>
</dbReference>
<accession>A0AAV2T4Y1</accession>
<evidence type="ECO:0000313" key="4">
    <source>
        <dbReference type="Proteomes" id="UP001497525"/>
    </source>
</evidence>
<sequence>MSAQTEIGASGSNGNVEKNDVEVKSKGEPKRRVILIPVDGSPHSERAFLWYLENMKCDNDCLRFVNVVEPVYTTPAFGLYMESPTLPDMNVVMEECLEEGKKLCQYYLERGRSAHVNCRAFLHVDNKPGPALVKSITEHEADIVIMGNRGLGIVRRTFLGSVSEYVLHHAHVAIIIVPPPEPAKK</sequence>
<protein>
    <recommendedName>
        <fullName evidence="2">UspA domain-containing protein</fullName>
    </recommendedName>
</protein>
<dbReference type="EMBL" id="CAXLJL010000068">
    <property type="protein sequence ID" value="CAL5130597.1"/>
    <property type="molecule type" value="Genomic_DNA"/>
</dbReference>
<dbReference type="PANTHER" id="PTHR46989">
    <property type="entry name" value="USP DOMAIN-CONTAINING PROTEIN"/>
    <property type="match status" value="1"/>
</dbReference>
<evidence type="ECO:0000259" key="2">
    <source>
        <dbReference type="Pfam" id="PF00582"/>
    </source>
</evidence>
<dbReference type="InterPro" id="IPR006016">
    <property type="entry name" value="UspA"/>
</dbReference>
<dbReference type="Proteomes" id="UP001497525">
    <property type="component" value="Unassembled WGS sequence"/>
</dbReference>
<dbReference type="Pfam" id="PF00582">
    <property type="entry name" value="Usp"/>
    <property type="match status" value="1"/>
</dbReference>
<dbReference type="Gene3D" id="3.40.50.620">
    <property type="entry name" value="HUPs"/>
    <property type="match status" value="1"/>
</dbReference>
<dbReference type="InterPro" id="IPR014729">
    <property type="entry name" value="Rossmann-like_a/b/a_fold"/>
</dbReference>
<organism evidence="3 4">
    <name type="scientific">Calicophoron daubneyi</name>
    <name type="common">Rumen fluke</name>
    <name type="synonym">Paramphistomum daubneyi</name>
    <dbReference type="NCBI Taxonomy" id="300641"/>
    <lineage>
        <taxon>Eukaryota</taxon>
        <taxon>Metazoa</taxon>
        <taxon>Spiralia</taxon>
        <taxon>Lophotrochozoa</taxon>
        <taxon>Platyhelminthes</taxon>
        <taxon>Trematoda</taxon>
        <taxon>Digenea</taxon>
        <taxon>Plagiorchiida</taxon>
        <taxon>Pronocephalata</taxon>
        <taxon>Paramphistomoidea</taxon>
        <taxon>Paramphistomidae</taxon>
        <taxon>Calicophoron</taxon>
    </lineage>
</organism>
<feature type="region of interest" description="Disordered" evidence="1">
    <location>
        <begin position="1"/>
        <end position="25"/>
    </location>
</feature>
<comment type="caution">
    <text evidence="3">The sequence shown here is derived from an EMBL/GenBank/DDBJ whole genome shotgun (WGS) entry which is preliminary data.</text>
</comment>
<dbReference type="PRINTS" id="PR01438">
    <property type="entry name" value="UNVRSLSTRESS"/>
</dbReference>
<dbReference type="AlphaFoldDB" id="A0AAV2T4Y1"/>
<feature type="compositionally biased region" description="Polar residues" evidence="1">
    <location>
        <begin position="1"/>
        <end position="16"/>
    </location>
</feature>
<dbReference type="PANTHER" id="PTHR46989:SF3">
    <property type="entry name" value="USPA DOMAIN-CONTAINING PROTEIN"/>
    <property type="match status" value="1"/>
</dbReference>
<evidence type="ECO:0000313" key="3">
    <source>
        <dbReference type="EMBL" id="CAL5130597.1"/>
    </source>
</evidence>
<feature type="domain" description="UspA" evidence="2">
    <location>
        <begin position="32"/>
        <end position="178"/>
    </location>
</feature>
<evidence type="ECO:0000256" key="1">
    <source>
        <dbReference type="SAM" id="MobiDB-lite"/>
    </source>
</evidence>